<dbReference type="InterPro" id="IPR003123">
    <property type="entry name" value="VPS9"/>
</dbReference>
<organism evidence="2 3">
    <name type="scientific">Anaeramoeba ignava</name>
    <name type="common">Anaerobic marine amoeba</name>
    <dbReference type="NCBI Taxonomy" id="1746090"/>
    <lineage>
        <taxon>Eukaryota</taxon>
        <taxon>Metamonada</taxon>
        <taxon>Anaeramoebidae</taxon>
        <taxon>Anaeramoeba</taxon>
    </lineage>
</organism>
<evidence type="ECO:0000313" key="2">
    <source>
        <dbReference type="EMBL" id="KAJ5070372.1"/>
    </source>
</evidence>
<dbReference type="PANTHER" id="PTHR23101">
    <property type="entry name" value="RAB GDP/GTP EXCHANGE FACTOR"/>
    <property type="match status" value="1"/>
</dbReference>
<dbReference type="PANTHER" id="PTHR23101:SF25">
    <property type="entry name" value="GTPASE-ACTIVATING PROTEIN AND VPS9 DOMAIN-CONTAINING PROTEIN 1"/>
    <property type="match status" value="1"/>
</dbReference>
<dbReference type="EMBL" id="JAPDFW010000096">
    <property type="protein sequence ID" value="KAJ5070372.1"/>
    <property type="molecule type" value="Genomic_DNA"/>
</dbReference>
<comment type="caution">
    <text evidence="2">The sequence shown here is derived from an EMBL/GenBank/DDBJ whole genome shotgun (WGS) entry which is preliminary data.</text>
</comment>
<proteinExistence type="predicted"/>
<accession>A0A9Q0LCJ3</accession>
<dbReference type="SMART" id="SM00167">
    <property type="entry name" value="VPS9"/>
    <property type="match status" value="1"/>
</dbReference>
<dbReference type="OrthoDB" id="300289at2759"/>
<dbReference type="AlphaFoldDB" id="A0A9Q0LCJ3"/>
<dbReference type="GO" id="GO:0016192">
    <property type="term" value="P:vesicle-mediated transport"/>
    <property type="evidence" value="ECO:0007669"/>
    <property type="project" value="InterPro"/>
</dbReference>
<dbReference type="GO" id="GO:0005829">
    <property type="term" value="C:cytosol"/>
    <property type="evidence" value="ECO:0007669"/>
    <property type="project" value="TreeGrafter"/>
</dbReference>
<evidence type="ECO:0000259" key="1">
    <source>
        <dbReference type="PROSITE" id="PS51205"/>
    </source>
</evidence>
<reference evidence="2" key="1">
    <citation type="submission" date="2022-10" db="EMBL/GenBank/DDBJ databases">
        <title>Novel sulphate-reducing endosymbionts in the free-living metamonad Anaeramoeba.</title>
        <authorList>
            <person name="Jerlstrom-Hultqvist J."/>
            <person name="Cepicka I."/>
            <person name="Gallot-Lavallee L."/>
            <person name="Salas-Leiva D."/>
            <person name="Curtis B.A."/>
            <person name="Zahonova K."/>
            <person name="Pipaliya S."/>
            <person name="Dacks J."/>
            <person name="Roger A.J."/>
        </authorList>
    </citation>
    <scope>NUCLEOTIDE SEQUENCE</scope>
    <source>
        <strain evidence="2">BMAN</strain>
    </source>
</reference>
<dbReference type="PROSITE" id="PS51205">
    <property type="entry name" value="VPS9"/>
    <property type="match status" value="1"/>
</dbReference>
<dbReference type="GO" id="GO:0030139">
    <property type="term" value="C:endocytic vesicle"/>
    <property type="evidence" value="ECO:0007669"/>
    <property type="project" value="TreeGrafter"/>
</dbReference>
<dbReference type="InterPro" id="IPR037191">
    <property type="entry name" value="VPS9_dom_sf"/>
</dbReference>
<gene>
    <name evidence="2" type="ORF">M0811_11038</name>
</gene>
<dbReference type="GO" id="GO:0031267">
    <property type="term" value="F:small GTPase binding"/>
    <property type="evidence" value="ECO:0007669"/>
    <property type="project" value="TreeGrafter"/>
</dbReference>
<sequence>MQDSLTDKSLSPFLQFIKNESYKELGFLLIYSPTILIPSEYSLKSIKLTIPFIETHIIFVNKQKNEQFVTANGALGIISKKYHKRFFEVLKSPPKIIEKKNYQLIQNRKYREFFEINQAAFKKKPKEIIAKCYYMKKTTFQFNPKLPESTIIFVSQPLVFSKCFWGQVVYENFLTKMYQFHVQYLSQSQKISKKRILSEEEFEKYIENNKTSQISHEILHFIIGFPSKKSTQKTYTSLIEGFLQNFTEKFSSFPFLSSLSTENLPNENISNTETEAPKKSINTEELYHVSKQFIMKRLHEKLFNVNLEENSNLDSRTHLNFSRLQFLSLKNFRVQLEQNEYEKISSAQEKLSEINQKLTPNDKLDCIVETCKNLMKMTDNSFLIQNRRHFSTLLSYVILKTNPEKLYSNIRFIQNFEDPQALEISGKGYFLSLFLQCVTFLEKTAKHFSSHFDLHESNDLRDESTVSEECLHRFTLLSQHLENAKKILLSRNNELINRSIFDIPIILAQRSSLDEITMKEVPLLLKEYQSVVKLLSFLHERLEFQD</sequence>
<dbReference type="GO" id="GO:0005085">
    <property type="term" value="F:guanyl-nucleotide exchange factor activity"/>
    <property type="evidence" value="ECO:0007669"/>
    <property type="project" value="InterPro"/>
</dbReference>
<dbReference type="InterPro" id="IPR045046">
    <property type="entry name" value="Vps9-like"/>
</dbReference>
<keyword evidence="3" id="KW-1185">Reference proteome</keyword>
<name>A0A9Q0LCJ3_ANAIG</name>
<evidence type="ECO:0000313" key="3">
    <source>
        <dbReference type="Proteomes" id="UP001149090"/>
    </source>
</evidence>
<dbReference type="Gene3D" id="1.20.1050.80">
    <property type="entry name" value="VPS9 domain"/>
    <property type="match status" value="1"/>
</dbReference>
<dbReference type="SUPFAM" id="SSF109993">
    <property type="entry name" value="VPS9 domain"/>
    <property type="match status" value="1"/>
</dbReference>
<feature type="domain" description="VPS9" evidence="1">
    <location>
        <begin position="311"/>
        <end position="450"/>
    </location>
</feature>
<dbReference type="Proteomes" id="UP001149090">
    <property type="component" value="Unassembled WGS sequence"/>
</dbReference>
<dbReference type="Pfam" id="PF02204">
    <property type="entry name" value="VPS9"/>
    <property type="match status" value="1"/>
</dbReference>
<protein>
    <submittedName>
        <fullName evidence="2">Rab5 gdp/gtp exchange factor</fullName>
    </submittedName>
</protein>